<dbReference type="SFLD" id="SFLDS00003">
    <property type="entry name" value="Haloacid_Dehalogenase"/>
    <property type="match status" value="1"/>
</dbReference>
<feature type="transmembrane region" description="Helical" evidence="15">
    <location>
        <begin position="241"/>
        <end position="263"/>
    </location>
</feature>
<sequence>MPQSAIATPPAKATASSATGLTQAQADALLERDGPNELPRAGRRTPWRIALEVLREPMLAMLLAAGLIYLALGDKTEAVILLLFALLSIAITIIQESRTENVLEALRDLSAPRALVIRDGRTTRIAGRDVVAGDILVLEQGDRVAADASLLETSELEADEALLTGESVAVRKRAIRPDDRDDAVPGGDDLPLVFSGSIITRGRGLALATATGARSRIGQIGQSLATLETEAPRLQQETSRVVTLCAIGGLGIAALVVLLYGLFRGSWLDALLAGIATAMSLLPEEFPVVLTIFLAMGAWRIAQVGVLTRRTSAIETMGAATVLCTDKTGTLTQNRMSVAELWFPGGAPSPLADHGDDPRASALLNIAALASAPVPVDPMEVAFHAAAGEAGCRISEGMALVRAHGLTPELLAMAHVWRDGGDPSRIVAAKGAPEAVGRLCGLGTQDLAELEAAAQAMAGRGMRVLAVAMAKIGGDDPAMALADYRLTLLGLAGLADPLRESVPAAVAQCRKAGIRVVMITGDHAATARSIAMQAGIGDGQIMLGADVAGLSDAELIARVPDVLVFARTMPDQKLRIVNALKSAGEVVAMTGDGVNDAPALKAAHIGIAMGKRGTDVAREAASIVLVEDDFGAIVEAIRVGRRIYDNIRKALAFIFGVHVPIAGLAILPLMFGLPIILAPLQIALLEMVIDPVCALVFEAEREESRAMERPPRPTDERLFSLPLVRRAVLQGVLALGVVGGIALGADHYGLAPDRARTLSFFALLSAILALIFANRSFSAQLSHAFLRNNVTFRFVLIFIAIGGALILTLAPIQRILRFAPLHALDFALVLACGLGLLIAYEFEKRLGRS</sequence>
<evidence type="ECO:0000256" key="5">
    <source>
        <dbReference type="ARBA" id="ARBA00022723"/>
    </source>
</evidence>
<keyword evidence="6" id="KW-0547">Nucleotide-binding</keyword>
<evidence type="ECO:0000256" key="2">
    <source>
        <dbReference type="ARBA" id="ARBA00012517"/>
    </source>
</evidence>
<dbReference type="GO" id="GO:0016020">
    <property type="term" value="C:membrane"/>
    <property type="evidence" value="ECO:0007669"/>
    <property type="project" value="InterPro"/>
</dbReference>
<keyword evidence="12" id="KW-0406">Ion transport</keyword>
<dbReference type="PRINTS" id="PR00119">
    <property type="entry name" value="CATATPASE"/>
</dbReference>
<dbReference type="FunFam" id="3.40.50.1000:FF:000144">
    <property type="entry name" value="copper-transporting ATPase 1 isoform X2"/>
    <property type="match status" value="1"/>
</dbReference>
<organism evidence="17 18">
    <name type="scientific">Novosphingobium sediminicola</name>
    <dbReference type="NCBI Taxonomy" id="563162"/>
    <lineage>
        <taxon>Bacteria</taxon>
        <taxon>Pseudomonadati</taxon>
        <taxon>Pseudomonadota</taxon>
        <taxon>Alphaproteobacteria</taxon>
        <taxon>Sphingomonadales</taxon>
        <taxon>Sphingomonadaceae</taxon>
        <taxon>Novosphingobium</taxon>
    </lineage>
</organism>
<dbReference type="SFLD" id="SFLDG00002">
    <property type="entry name" value="C1.7:_P-type_atpase_like"/>
    <property type="match status" value="1"/>
</dbReference>
<keyword evidence="7" id="KW-0187">Copper transport</keyword>
<dbReference type="PANTHER" id="PTHR42861">
    <property type="entry name" value="CALCIUM-TRANSPORTING ATPASE"/>
    <property type="match status" value="1"/>
</dbReference>
<dbReference type="EMBL" id="JACIDX010000009">
    <property type="protein sequence ID" value="MBB3955718.1"/>
    <property type="molecule type" value="Genomic_DNA"/>
</dbReference>
<evidence type="ECO:0000256" key="8">
    <source>
        <dbReference type="ARBA" id="ARBA00022840"/>
    </source>
</evidence>
<feature type="transmembrane region" description="Helical" evidence="15">
    <location>
        <begin position="727"/>
        <end position="745"/>
    </location>
</feature>
<dbReference type="InterPro" id="IPR059000">
    <property type="entry name" value="ATPase_P-type_domA"/>
</dbReference>
<evidence type="ECO:0000313" key="18">
    <source>
        <dbReference type="Proteomes" id="UP000548867"/>
    </source>
</evidence>
<dbReference type="SFLD" id="SFLDF00027">
    <property type="entry name" value="p-type_atpase"/>
    <property type="match status" value="1"/>
</dbReference>
<evidence type="ECO:0000256" key="3">
    <source>
        <dbReference type="ARBA" id="ARBA00022448"/>
    </source>
</evidence>
<dbReference type="InterPro" id="IPR001757">
    <property type="entry name" value="P_typ_ATPase"/>
</dbReference>
<feature type="transmembrane region" description="Helical" evidence="15">
    <location>
        <begin position="794"/>
        <end position="812"/>
    </location>
</feature>
<dbReference type="InterPro" id="IPR006068">
    <property type="entry name" value="ATPase_P-typ_cation-transptr_C"/>
</dbReference>
<dbReference type="EC" id="7.2.2.8" evidence="2"/>
<dbReference type="PRINTS" id="PR00120">
    <property type="entry name" value="HATPASE"/>
</dbReference>
<evidence type="ECO:0000256" key="7">
    <source>
        <dbReference type="ARBA" id="ARBA00022796"/>
    </source>
</evidence>
<dbReference type="SMART" id="SM00831">
    <property type="entry name" value="Cation_ATPase_N"/>
    <property type="match status" value="1"/>
</dbReference>
<dbReference type="InterPro" id="IPR023214">
    <property type="entry name" value="HAD_sf"/>
</dbReference>
<dbReference type="Gene3D" id="3.40.50.1000">
    <property type="entry name" value="HAD superfamily/HAD-like"/>
    <property type="match status" value="1"/>
</dbReference>
<keyword evidence="13 15" id="KW-0472">Membrane</keyword>
<evidence type="ECO:0000256" key="13">
    <source>
        <dbReference type="ARBA" id="ARBA00023136"/>
    </source>
</evidence>
<dbReference type="GO" id="GO:0140581">
    <property type="term" value="F:P-type monovalent copper transporter activity"/>
    <property type="evidence" value="ECO:0007669"/>
    <property type="project" value="UniProtKB-EC"/>
</dbReference>
<evidence type="ECO:0000256" key="4">
    <source>
        <dbReference type="ARBA" id="ARBA00022692"/>
    </source>
</evidence>
<dbReference type="NCBIfam" id="TIGR01494">
    <property type="entry name" value="ATPase_P-type"/>
    <property type="match status" value="2"/>
</dbReference>
<keyword evidence="8" id="KW-0067">ATP-binding</keyword>
<dbReference type="GO" id="GO:0005524">
    <property type="term" value="F:ATP binding"/>
    <property type="evidence" value="ECO:0007669"/>
    <property type="project" value="UniProtKB-KW"/>
</dbReference>
<dbReference type="Pfam" id="PF00122">
    <property type="entry name" value="E1-E2_ATPase"/>
    <property type="match status" value="1"/>
</dbReference>
<dbReference type="SUPFAM" id="SSF81653">
    <property type="entry name" value="Calcium ATPase, transduction domain A"/>
    <property type="match status" value="1"/>
</dbReference>
<feature type="transmembrane region" description="Helical" evidence="15">
    <location>
        <begin position="757"/>
        <end position="773"/>
    </location>
</feature>
<evidence type="ECO:0000256" key="11">
    <source>
        <dbReference type="ARBA" id="ARBA00023008"/>
    </source>
</evidence>
<dbReference type="InterPro" id="IPR023298">
    <property type="entry name" value="ATPase_P-typ_TM_dom_sf"/>
</dbReference>
<dbReference type="GO" id="GO:0046872">
    <property type="term" value="F:metal ion binding"/>
    <property type="evidence" value="ECO:0007669"/>
    <property type="project" value="UniProtKB-KW"/>
</dbReference>
<dbReference type="InterPro" id="IPR036412">
    <property type="entry name" value="HAD-like_sf"/>
</dbReference>
<dbReference type="RefSeq" id="WP_183626239.1">
    <property type="nucleotide sequence ID" value="NZ_JACIDX010000009.1"/>
</dbReference>
<feature type="transmembrane region" description="Helical" evidence="15">
    <location>
        <begin position="78"/>
        <end position="94"/>
    </location>
</feature>
<dbReference type="InterPro" id="IPR018303">
    <property type="entry name" value="ATPase_P-typ_P_site"/>
</dbReference>
<keyword evidence="11" id="KW-0186">Copper</keyword>
<dbReference type="Gene3D" id="2.70.150.10">
    <property type="entry name" value="Calcium-transporting ATPase, cytoplasmic transduction domain A"/>
    <property type="match status" value="1"/>
</dbReference>
<feature type="transmembrane region" description="Helical" evidence="15">
    <location>
        <begin position="286"/>
        <end position="307"/>
    </location>
</feature>
<dbReference type="Gene3D" id="1.20.1110.10">
    <property type="entry name" value="Calcium-transporting ATPase, transmembrane domain"/>
    <property type="match status" value="1"/>
</dbReference>
<evidence type="ECO:0000256" key="12">
    <source>
        <dbReference type="ARBA" id="ARBA00023065"/>
    </source>
</evidence>
<dbReference type="AlphaFoldDB" id="A0A7W6CJQ1"/>
<keyword evidence="5" id="KW-0479">Metal-binding</keyword>
<evidence type="ECO:0000313" key="17">
    <source>
        <dbReference type="EMBL" id="MBB3955718.1"/>
    </source>
</evidence>
<dbReference type="SUPFAM" id="SSF81665">
    <property type="entry name" value="Calcium ATPase, transmembrane domain M"/>
    <property type="match status" value="1"/>
</dbReference>
<dbReference type="InterPro" id="IPR008250">
    <property type="entry name" value="ATPase_P-typ_transduc_dom_A_sf"/>
</dbReference>
<feature type="transmembrane region" description="Helical" evidence="15">
    <location>
        <begin position="650"/>
        <end position="670"/>
    </location>
</feature>
<keyword evidence="10 15" id="KW-1133">Transmembrane helix</keyword>
<evidence type="ECO:0000256" key="6">
    <source>
        <dbReference type="ARBA" id="ARBA00022741"/>
    </source>
</evidence>
<evidence type="ECO:0000256" key="9">
    <source>
        <dbReference type="ARBA" id="ARBA00022967"/>
    </source>
</evidence>
<accession>A0A7W6CJQ1</accession>
<dbReference type="InterPro" id="IPR044492">
    <property type="entry name" value="P_typ_ATPase_HD_dom"/>
</dbReference>
<feature type="transmembrane region" description="Helical" evidence="15">
    <location>
        <begin position="818"/>
        <end position="840"/>
    </location>
</feature>
<dbReference type="GO" id="GO:0016887">
    <property type="term" value="F:ATP hydrolysis activity"/>
    <property type="evidence" value="ECO:0007669"/>
    <property type="project" value="InterPro"/>
</dbReference>
<keyword evidence="18" id="KW-1185">Reference proteome</keyword>
<name>A0A7W6CJQ1_9SPHN</name>
<dbReference type="InterPro" id="IPR023299">
    <property type="entry name" value="ATPase_P-typ_cyto_dom_N"/>
</dbReference>
<keyword evidence="9" id="KW-1278">Translocase</keyword>
<feature type="domain" description="Cation-transporting P-type ATPase N-terminal" evidence="16">
    <location>
        <begin position="5"/>
        <end position="74"/>
    </location>
</feature>
<feature type="transmembrane region" description="Helical" evidence="15">
    <location>
        <begin position="53"/>
        <end position="72"/>
    </location>
</feature>
<protein>
    <recommendedName>
        <fullName evidence="2">P-type Cu(+) transporter</fullName>
        <ecNumber evidence="2">7.2.2.8</ecNumber>
    </recommendedName>
</protein>
<evidence type="ECO:0000256" key="10">
    <source>
        <dbReference type="ARBA" id="ARBA00022989"/>
    </source>
</evidence>
<comment type="catalytic activity">
    <reaction evidence="14">
        <text>Cu(+)(in) + ATP + H2O = Cu(+)(out) + ADP + phosphate + H(+)</text>
        <dbReference type="Rhea" id="RHEA:25792"/>
        <dbReference type="ChEBI" id="CHEBI:15377"/>
        <dbReference type="ChEBI" id="CHEBI:15378"/>
        <dbReference type="ChEBI" id="CHEBI:30616"/>
        <dbReference type="ChEBI" id="CHEBI:43474"/>
        <dbReference type="ChEBI" id="CHEBI:49552"/>
        <dbReference type="ChEBI" id="CHEBI:456216"/>
        <dbReference type="EC" id="7.2.2.8"/>
    </reaction>
</comment>
<proteinExistence type="predicted"/>
<evidence type="ECO:0000256" key="1">
    <source>
        <dbReference type="ARBA" id="ARBA00004127"/>
    </source>
</evidence>
<evidence type="ECO:0000256" key="15">
    <source>
        <dbReference type="SAM" id="Phobius"/>
    </source>
</evidence>
<evidence type="ECO:0000256" key="14">
    <source>
        <dbReference type="ARBA" id="ARBA00049289"/>
    </source>
</evidence>
<dbReference type="InterPro" id="IPR004014">
    <property type="entry name" value="ATPase_P-typ_cation-transptr_N"/>
</dbReference>
<dbReference type="Pfam" id="PF00689">
    <property type="entry name" value="Cation_ATPase_C"/>
    <property type="match status" value="1"/>
</dbReference>
<comment type="caution">
    <text evidence="17">The sequence shown here is derived from an EMBL/GenBank/DDBJ whole genome shotgun (WGS) entry which is preliminary data.</text>
</comment>
<keyword evidence="4 15" id="KW-0812">Transmembrane</keyword>
<dbReference type="Pfam" id="PF00702">
    <property type="entry name" value="Hydrolase"/>
    <property type="match status" value="1"/>
</dbReference>
<evidence type="ECO:0000259" key="16">
    <source>
        <dbReference type="SMART" id="SM00831"/>
    </source>
</evidence>
<dbReference type="PROSITE" id="PS00154">
    <property type="entry name" value="ATPASE_E1_E2"/>
    <property type="match status" value="1"/>
</dbReference>
<comment type="subcellular location">
    <subcellularLocation>
        <location evidence="1">Endomembrane system</location>
        <topology evidence="1">Multi-pass membrane protein</topology>
    </subcellularLocation>
</comment>
<dbReference type="Proteomes" id="UP000548867">
    <property type="component" value="Unassembled WGS sequence"/>
</dbReference>
<keyword evidence="3" id="KW-0813">Transport</keyword>
<dbReference type="Pfam" id="PF00690">
    <property type="entry name" value="Cation_ATPase_N"/>
    <property type="match status" value="1"/>
</dbReference>
<gene>
    <name evidence="17" type="ORF">GGR38_002674</name>
</gene>
<reference evidence="17 18" key="1">
    <citation type="submission" date="2020-08" db="EMBL/GenBank/DDBJ databases">
        <title>Genomic Encyclopedia of Type Strains, Phase IV (KMG-IV): sequencing the most valuable type-strain genomes for metagenomic binning, comparative biology and taxonomic classification.</title>
        <authorList>
            <person name="Goeker M."/>
        </authorList>
    </citation>
    <scope>NUCLEOTIDE SEQUENCE [LARGE SCALE GENOMIC DNA]</scope>
    <source>
        <strain evidence="17 18">DSM 27057</strain>
    </source>
</reference>
<dbReference type="Gene3D" id="3.40.1110.10">
    <property type="entry name" value="Calcium-transporting ATPase, cytoplasmic domain N"/>
    <property type="match status" value="1"/>
</dbReference>
<dbReference type="GO" id="GO:0012505">
    <property type="term" value="C:endomembrane system"/>
    <property type="evidence" value="ECO:0007669"/>
    <property type="project" value="UniProtKB-SubCell"/>
</dbReference>
<dbReference type="SUPFAM" id="SSF56784">
    <property type="entry name" value="HAD-like"/>
    <property type="match status" value="1"/>
</dbReference>